<keyword evidence="7" id="KW-0675">Receptor</keyword>
<evidence type="ECO:0000256" key="9">
    <source>
        <dbReference type="SAM" id="Phobius"/>
    </source>
</evidence>
<evidence type="ECO:0000313" key="11">
    <source>
        <dbReference type="Proteomes" id="UP000694865"/>
    </source>
</evidence>
<keyword evidence="8" id="KW-0807">Transducer</keyword>
<comment type="subcellular location">
    <subcellularLocation>
        <location evidence="1">Cell membrane</location>
        <topology evidence="1">Multi-pass membrane protein</topology>
    </subcellularLocation>
</comment>
<dbReference type="PRINTS" id="PR00237">
    <property type="entry name" value="GPCRRHODOPSN"/>
</dbReference>
<dbReference type="PROSITE" id="PS50262">
    <property type="entry name" value="G_PROTEIN_RECEP_F1_2"/>
    <property type="match status" value="1"/>
</dbReference>
<feature type="domain" description="G-protein coupled receptors family 1 profile" evidence="10">
    <location>
        <begin position="37"/>
        <end position="313"/>
    </location>
</feature>
<name>A0ABM0M5P6_SACKO</name>
<proteinExistence type="predicted"/>
<feature type="transmembrane region" description="Helical" evidence="9">
    <location>
        <begin position="258"/>
        <end position="277"/>
    </location>
</feature>
<reference evidence="12" key="1">
    <citation type="submission" date="2025-08" db="UniProtKB">
        <authorList>
            <consortium name="RefSeq"/>
        </authorList>
    </citation>
    <scope>IDENTIFICATION</scope>
    <source>
        <tissue evidence="12">Testes</tissue>
    </source>
</reference>
<keyword evidence="6 9" id="KW-0472">Membrane</keyword>
<organism evidence="11 12">
    <name type="scientific">Saccoglossus kowalevskii</name>
    <name type="common">Acorn worm</name>
    <dbReference type="NCBI Taxonomy" id="10224"/>
    <lineage>
        <taxon>Eukaryota</taxon>
        <taxon>Metazoa</taxon>
        <taxon>Hemichordata</taxon>
        <taxon>Enteropneusta</taxon>
        <taxon>Harrimaniidae</taxon>
        <taxon>Saccoglossus</taxon>
    </lineage>
</organism>
<dbReference type="PANTHER" id="PTHR24248:SF66">
    <property type="entry name" value="OCTOPAMINE RECEPTOR BETA-3R"/>
    <property type="match status" value="1"/>
</dbReference>
<feature type="transmembrane region" description="Helical" evidence="9">
    <location>
        <begin position="138"/>
        <end position="161"/>
    </location>
</feature>
<dbReference type="RefSeq" id="XP_006815337.1">
    <property type="nucleotide sequence ID" value="XM_006815274.1"/>
</dbReference>
<feature type="transmembrane region" description="Helical" evidence="9">
    <location>
        <begin position="181"/>
        <end position="206"/>
    </location>
</feature>
<evidence type="ECO:0000256" key="4">
    <source>
        <dbReference type="ARBA" id="ARBA00022989"/>
    </source>
</evidence>
<keyword evidence="3 9" id="KW-0812">Transmembrane</keyword>
<evidence type="ECO:0000256" key="1">
    <source>
        <dbReference type="ARBA" id="ARBA00004651"/>
    </source>
</evidence>
<protein>
    <submittedName>
        <fullName evidence="12">Dopamine receptor 2-like</fullName>
    </submittedName>
</protein>
<evidence type="ECO:0000256" key="8">
    <source>
        <dbReference type="ARBA" id="ARBA00023224"/>
    </source>
</evidence>
<evidence type="ECO:0000256" key="3">
    <source>
        <dbReference type="ARBA" id="ARBA00022692"/>
    </source>
</evidence>
<evidence type="ECO:0000259" key="10">
    <source>
        <dbReference type="PROSITE" id="PS50262"/>
    </source>
</evidence>
<dbReference type="GeneID" id="100376921"/>
<dbReference type="Proteomes" id="UP000694865">
    <property type="component" value="Unplaced"/>
</dbReference>
<feature type="transmembrane region" description="Helical" evidence="9">
    <location>
        <begin position="297"/>
        <end position="316"/>
    </location>
</feature>
<dbReference type="SMART" id="SM01381">
    <property type="entry name" value="7TM_GPCR_Srsx"/>
    <property type="match status" value="1"/>
</dbReference>
<dbReference type="Pfam" id="PF00001">
    <property type="entry name" value="7tm_1"/>
    <property type="match status" value="1"/>
</dbReference>
<evidence type="ECO:0000256" key="5">
    <source>
        <dbReference type="ARBA" id="ARBA00023040"/>
    </source>
</evidence>
<dbReference type="PRINTS" id="PR01102">
    <property type="entry name" value="5HT6RECEPTR"/>
</dbReference>
<dbReference type="InterPro" id="IPR000276">
    <property type="entry name" value="GPCR_Rhodpsn"/>
</dbReference>
<dbReference type="SUPFAM" id="SSF81321">
    <property type="entry name" value="Family A G protein-coupled receptor-like"/>
    <property type="match status" value="1"/>
</dbReference>
<dbReference type="PANTHER" id="PTHR24248">
    <property type="entry name" value="ADRENERGIC RECEPTOR-RELATED G-PROTEIN COUPLED RECEPTOR"/>
    <property type="match status" value="1"/>
</dbReference>
<dbReference type="InterPro" id="IPR017452">
    <property type="entry name" value="GPCR_Rhodpsn_7TM"/>
</dbReference>
<sequence>MPSENSTITLFEKEDILSSKLLLGISISIIILFTILGNFLVFLVVVMNKKLQTRTNCFIVSLAVADFCVGMLVMPPALVLELTEGYWPWSQNVCSVWIALDIMNSTASILNLCVVGVDRLFAITSPFSYDTKRSAVRTTCMITGVWICSALLSFVPVFLGWNSPGDYKIPLAHQCTFTLSLAYAVTSSCVSFYVPLLVMLCTYVSIFRAAQRQSRQVSDLDASNFRNGVNIVNVNSADDFSQAYRRKLTVILARERKAFKSLGIIMGVFVICWLPFFICNVTDPLCHGCVPPMVFSIFTWLGWVNSIFNPIIYAYLNRDFRRAAKMLLTGRRCRRHVTDHDMATDLETYALSKAATAKQQ</sequence>
<evidence type="ECO:0000256" key="6">
    <source>
        <dbReference type="ARBA" id="ARBA00023136"/>
    </source>
</evidence>
<keyword evidence="4 9" id="KW-1133">Transmembrane helix</keyword>
<evidence type="ECO:0000256" key="7">
    <source>
        <dbReference type="ARBA" id="ARBA00023170"/>
    </source>
</evidence>
<feature type="transmembrane region" description="Helical" evidence="9">
    <location>
        <begin position="57"/>
        <end position="77"/>
    </location>
</feature>
<gene>
    <name evidence="12" type="primary">LOC100376921</name>
</gene>
<keyword evidence="2" id="KW-1003">Cell membrane</keyword>
<dbReference type="Gene3D" id="1.20.1070.10">
    <property type="entry name" value="Rhodopsin 7-helix transmembrane proteins"/>
    <property type="match status" value="1"/>
</dbReference>
<evidence type="ECO:0000313" key="12">
    <source>
        <dbReference type="RefSeq" id="XP_006815337.1"/>
    </source>
</evidence>
<evidence type="ECO:0000256" key="2">
    <source>
        <dbReference type="ARBA" id="ARBA00022475"/>
    </source>
</evidence>
<keyword evidence="11" id="KW-1185">Reference proteome</keyword>
<keyword evidence="5" id="KW-0297">G-protein coupled receptor</keyword>
<feature type="transmembrane region" description="Helical" evidence="9">
    <location>
        <begin position="97"/>
        <end position="117"/>
    </location>
</feature>
<feature type="transmembrane region" description="Helical" evidence="9">
    <location>
        <begin position="21"/>
        <end position="45"/>
    </location>
</feature>
<accession>A0ABM0M5P6</accession>